<evidence type="ECO:0000259" key="5">
    <source>
        <dbReference type="PROSITE" id="PS50977"/>
    </source>
</evidence>
<evidence type="ECO:0000313" key="7">
    <source>
        <dbReference type="Proteomes" id="UP000427842"/>
    </source>
</evidence>
<dbReference type="SUPFAM" id="SSF48498">
    <property type="entry name" value="Tetracyclin repressor-like, C-terminal domain"/>
    <property type="match status" value="1"/>
</dbReference>
<dbReference type="InterPro" id="IPR009057">
    <property type="entry name" value="Homeodomain-like_sf"/>
</dbReference>
<evidence type="ECO:0000313" key="6">
    <source>
        <dbReference type="EMBL" id="KAB8124555.1"/>
    </source>
</evidence>
<dbReference type="SUPFAM" id="SSF46689">
    <property type="entry name" value="Homeodomain-like"/>
    <property type="match status" value="1"/>
</dbReference>
<dbReference type="EMBL" id="QYAZ01000001">
    <property type="protein sequence ID" value="KAB8124555.1"/>
    <property type="molecule type" value="Genomic_DNA"/>
</dbReference>
<dbReference type="InterPro" id="IPR001647">
    <property type="entry name" value="HTH_TetR"/>
</dbReference>
<keyword evidence="1" id="KW-0805">Transcription regulation</keyword>
<dbReference type="Pfam" id="PF00440">
    <property type="entry name" value="TetR_N"/>
    <property type="match status" value="1"/>
</dbReference>
<comment type="caution">
    <text evidence="6">The sequence shown here is derived from an EMBL/GenBank/DDBJ whole genome shotgun (WGS) entry which is preliminary data.</text>
</comment>
<dbReference type="PROSITE" id="PS50977">
    <property type="entry name" value="HTH_TETR_2"/>
    <property type="match status" value="1"/>
</dbReference>
<dbReference type="PANTHER" id="PTHR30055:SF234">
    <property type="entry name" value="HTH-TYPE TRANSCRIPTIONAL REGULATOR BETI"/>
    <property type="match status" value="1"/>
</dbReference>
<name>A0ABQ6VY49_9PROT</name>
<dbReference type="PRINTS" id="PR00455">
    <property type="entry name" value="HTHTETR"/>
</dbReference>
<keyword evidence="2 4" id="KW-0238">DNA-binding</keyword>
<dbReference type="InterPro" id="IPR050109">
    <property type="entry name" value="HTH-type_TetR-like_transc_reg"/>
</dbReference>
<keyword evidence="3" id="KW-0804">Transcription</keyword>
<gene>
    <name evidence="6" type="ORF">D3W54_10685</name>
</gene>
<accession>A0ABQ6VY49</accession>
<evidence type="ECO:0000256" key="1">
    <source>
        <dbReference type="ARBA" id="ARBA00023015"/>
    </source>
</evidence>
<evidence type="ECO:0000256" key="3">
    <source>
        <dbReference type="ARBA" id="ARBA00023163"/>
    </source>
</evidence>
<dbReference type="Gene3D" id="1.10.357.10">
    <property type="entry name" value="Tetracycline Repressor, domain 2"/>
    <property type="match status" value="1"/>
</dbReference>
<protein>
    <submittedName>
        <fullName evidence="6">TetR/AcrR family transcriptional regulator</fullName>
    </submittedName>
</protein>
<proteinExistence type="predicted"/>
<dbReference type="PANTHER" id="PTHR30055">
    <property type="entry name" value="HTH-TYPE TRANSCRIPTIONAL REGULATOR RUTR"/>
    <property type="match status" value="1"/>
</dbReference>
<evidence type="ECO:0000256" key="4">
    <source>
        <dbReference type="PROSITE-ProRule" id="PRU00335"/>
    </source>
</evidence>
<feature type="DNA-binding region" description="H-T-H motif" evidence="4">
    <location>
        <begin position="41"/>
        <end position="60"/>
    </location>
</feature>
<evidence type="ECO:0000256" key="2">
    <source>
        <dbReference type="ARBA" id="ARBA00023125"/>
    </source>
</evidence>
<sequence>MALSAHKTGGRPSVEGTEELDRTVLDIATRAFLADGYAATSMERISRMVGCSKATIYRRYHSKEDLFKAVVRARCSHLFDAMHEASLSPDDPVQALRQLMWRFLEFSLIPETVETYRVMIVDGRRIPALLDSLAGEIAKTFYDHIVSLLARALNKGDTPQEVAWLEQLAHGLTGMVAGWAFRLVLVGRQPFETEAGKKQFFDITWSAFEMVIQASRKDRDTAQ</sequence>
<dbReference type="Proteomes" id="UP000427842">
    <property type="component" value="Unassembled WGS sequence"/>
</dbReference>
<feature type="domain" description="HTH tetR-type" evidence="5">
    <location>
        <begin position="18"/>
        <end position="78"/>
    </location>
</feature>
<dbReference type="InterPro" id="IPR036271">
    <property type="entry name" value="Tet_transcr_reg_TetR-rel_C_sf"/>
</dbReference>
<keyword evidence="7" id="KW-1185">Reference proteome</keyword>
<organism evidence="6 7">
    <name type="scientific">Komagataeibacter medellinensis</name>
    <dbReference type="NCBI Taxonomy" id="1177712"/>
    <lineage>
        <taxon>Bacteria</taxon>
        <taxon>Pseudomonadati</taxon>
        <taxon>Pseudomonadota</taxon>
        <taxon>Alphaproteobacteria</taxon>
        <taxon>Acetobacterales</taxon>
        <taxon>Acetobacteraceae</taxon>
        <taxon>Komagataeibacter</taxon>
    </lineage>
</organism>
<reference evidence="6 7" key="1">
    <citation type="submission" date="2018-09" db="EMBL/GenBank/DDBJ databases">
        <title>Genome sequence and characterization of the bcs clusters for the production of nanocellulose from the low pH resistant strain Komagataeibacter medellinensis ID13488.</title>
        <authorList>
            <person name="Hernandez-Arriaga A.M."/>
            <person name="Del Cerro C."/>
            <person name="Urbina L."/>
            <person name="Eceiza A."/>
            <person name="Retegi A."/>
            <person name="Prieto M.A."/>
        </authorList>
    </citation>
    <scope>NUCLEOTIDE SEQUENCE [LARGE SCALE GENOMIC DNA]</scope>
    <source>
        <strain evidence="6 7">ID13488</strain>
    </source>
</reference>
<dbReference type="RefSeq" id="WP_014105140.1">
    <property type="nucleotide sequence ID" value="NZ_QYAZ01000001.1"/>
</dbReference>